<dbReference type="RefSeq" id="WP_211847127.1">
    <property type="nucleotide sequence ID" value="NZ_JAAEDL010000012.1"/>
</dbReference>
<feature type="signal peptide" evidence="1">
    <location>
        <begin position="1"/>
        <end position="25"/>
    </location>
</feature>
<comment type="caution">
    <text evidence="2">The sequence shown here is derived from an EMBL/GenBank/DDBJ whole genome shotgun (WGS) entry which is preliminary data.</text>
</comment>
<accession>A0A9X9XD18</accession>
<gene>
    <name evidence="2" type="ORF">GXW74_13995</name>
</gene>
<organism evidence="2 3">
    <name type="scientific">Neoroseomonas eburnea</name>
    <dbReference type="NCBI Taxonomy" id="1346889"/>
    <lineage>
        <taxon>Bacteria</taxon>
        <taxon>Pseudomonadati</taxon>
        <taxon>Pseudomonadota</taxon>
        <taxon>Alphaproteobacteria</taxon>
        <taxon>Acetobacterales</taxon>
        <taxon>Acetobacteraceae</taxon>
        <taxon>Neoroseomonas</taxon>
    </lineage>
</organism>
<keyword evidence="3" id="KW-1185">Reference proteome</keyword>
<dbReference type="EMBL" id="JAAEDL010000012">
    <property type="protein sequence ID" value="MBR0681604.1"/>
    <property type="molecule type" value="Genomic_DNA"/>
</dbReference>
<name>A0A9X9XD18_9PROT</name>
<reference evidence="2" key="2">
    <citation type="journal article" date="2021" name="Syst. Appl. Microbiol.">
        <title>Roseomonas hellenica sp. nov., isolated from roots of wild-growing Alkanna tinctoria.</title>
        <authorList>
            <person name="Rat A."/>
            <person name="Naranjo H.D."/>
            <person name="Lebbe L."/>
            <person name="Cnockaert M."/>
            <person name="Krigas N."/>
            <person name="Grigoriadou K."/>
            <person name="Maloupa E."/>
            <person name="Willems A."/>
        </authorList>
    </citation>
    <scope>NUCLEOTIDE SEQUENCE</scope>
    <source>
        <strain evidence="2">LMG 31228</strain>
    </source>
</reference>
<sequence>MTMRSPTRRAVLSCLVIMSGTASRAAAQAPADPQAFVAELYRAHMPSVTGSARGVVHDPRLRARFFAPDLAAAIGRDFREADRTGEVATLMMDPITASQDPEVRNLSLHTVARDGDSARVEARFRQRGGTTRVLFLLRRGRSGWAIWDIGWNGRPPELRSLYGLP</sequence>
<evidence type="ECO:0000256" key="1">
    <source>
        <dbReference type="SAM" id="SignalP"/>
    </source>
</evidence>
<dbReference type="Gene3D" id="3.10.450.50">
    <property type="match status" value="1"/>
</dbReference>
<feature type="chain" id="PRO_5040942300" evidence="1">
    <location>
        <begin position="26"/>
        <end position="165"/>
    </location>
</feature>
<proteinExistence type="predicted"/>
<dbReference type="AlphaFoldDB" id="A0A9X9XD18"/>
<evidence type="ECO:0000313" key="2">
    <source>
        <dbReference type="EMBL" id="MBR0681604.1"/>
    </source>
</evidence>
<reference evidence="2" key="1">
    <citation type="submission" date="2020-01" db="EMBL/GenBank/DDBJ databases">
        <authorList>
            <person name="Rat A."/>
        </authorList>
    </citation>
    <scope>NUCLEOTIDE SEQUENCE</scope>
    <source>
        <strain evidence="2">LMG 31228</strain>
    </source>
</reference>
<keyword evidence="1" id="KW-0732">Signal</keyword>
<dbReference type="Proteomes" id="UP001138709">
    <property type="component" value="Unassembled WGS sequence"/>
</dbReference>
<protein>
    <submittedName>
        <fullName evidence="2">DUF3828 domain-containing protein</fullName>
    </submittedName>
</protein>
<evidence type="ECO:0000313" key="3">
    <source>
        <dbReference type="Proteomes" id="UP001138709"/>
    </source>
</evidence>